<accession>A0A397RZ75</accession>
<dbReference type="EMBL" id="QKYT01001256">
    <property type="protein sequence ID" value="RIA79530.1"/>
    <property type="molecule type" value="Genomic_DNA"/>
</dbReference>
<gene>
    <name evidence="2" type="ORF">C1645_840491</name>
</gene>
<dbReference type="AlphaFoldDB" id="A0A397RZ75"/>
<comment type="caution">
    <text evidence="2">The sequence shown here is derived from an EMBL/GenBank/DDBJ whole genome shotgun (WGS) entry which is preliminary data.</text>
</comment>
<dbReference type="Proteomes" id="UP000265703">
    <property type="component" value="Unassembled WGS sequence"/>
</dbReference>
<reference evidence="2 3" key="1">
    <citation type="submission" date="2018-06" db="EMBL/GenBank/DDBJ databases">
        <title>Comparative genomics reveals the genomic features of Rhizophagus irregularis, R. cerebriforme, R. diaphanum and Gigaspora rosea, and their symbiotic lifestyle signature.</title>
        <authorList>
            <person name="Morin E."/>
            <person name="San Clemente H."/>
            <person name="Chen E.C.H."/>
            <person name="De La Providencia I."/>
            <person name="Hainaut M."/>
            <person name="Kuo A."/>
            <person name="Kohler A."/>
            <person name="Murat C."/>
            <person name="Tang N."/>
            <person name="Roy S."/>
            <person name="Loubradou J."/>
            <person name="Henrissat B."/>
            <person name="Grigoriev I.V."/>
            <person name="Corradi N."/>
            <person name="Roux C."/>
            <person name="Martin F.M."/>
        </authorList>
    </citation>
    <scope>NUCLEOTIDE SEQUENCE [LARGE SCALE GENOMIC DNA]</scope>
    <source>
        <strain evidence="2 3">DAOM 227022</strain>
    </source>
</reference>
<feature type="transmembrane region" description="Helical" evidence="1">
    <location>
        <begin position="21"/>
        <end position="42"/>
    </location>
</feature>
<dbReference type="InterPro" id="IPR032675">
    <property type="entry name" value="LRR_dom_sf"/>
</dbReference>
<keyword evidence="1" id="KW-1133">Transmembrane helix</keyword>
<evidence type="ECO:0000256" key="1">
    <source>
        <dbReference type="SAM" id="Phobius"/>
    </source>
</evidence>
<proteinExistence type="predicted"/>
<evidence type="ECO:0000313" key="3">
    <source>
        <dbReference type="Proteomes" id="UP000265703"/>
    </source>
</evidence>
<evidence type="ECO:0008006" key="4">
    <source>
        <dbReference type="Google" id="ProtNLM"/>
    </source>
</evidence>
<name>A0A397RZ75_9GLOM</name>
<evidence type="ECO:0000313" key="2">
    <source>
        <dbReference type="EMBL" id="RIA79530.1"/>
    </source>
</evidence>
<keyword evidence="3" id="KW-1185">Reference proteome</keyword>
<keyword evidence="1" id="KW-0812">Transmembrane</keyword>
<keyword evidence="1" id="KW-0472">Membrane</keyword>
<protein>
    <recommendedName>
        <fullName evidence="4">F-box domain-containing protein</fullName>
    </recommendedName>
</protein>
<organism evidence="2 3">
    <name type="scientific">Glomus cerebriforme</name>
    <dbReference type="NCBI Taxonomy" id="658196"/>
    <lineage>
        <taxon>Eukaryota</taxon>
        <taxon>Fungi</taxon>
        <taxon>Fungi incertae sedis</taxon>
        <taxon>Mucoromycota</taxon>
        <taxon>Glomeromycotina</taxon>
        <taxon>Glomeromycetes</taxon>
        <taxon>Glomerales</taxon>
        <taxon>Glomeraceae</taxon>
        <taxon>Glomus</taxon>
    </lineage>
</organism>
<dbReference type="SUPFAM" id="SSF52047">
    <property type="entry name" value="RNI-like"/>
    <property type="match status" value="1"/>
</dbReference>
<dbReference type="Gene3D" id="3.80.10.10">
    <property type="entry name" value="Ribonuclease Inhibitor"/>
    <property type="match status" value="1"/>
</dbReference>
<sequence length="464" mass="54184">MSQLSIDCLSEIFKYLEKDIIALHSCLLVNTVWCGVSVRILWSNVKNYNALTFNTLITCLPDKSKKMLYKKKIIPVSTSKQPIFNYPSYCRVLSIHHIYYRIKEISLLTNCNKERIIKQEIFKLFMKQIPSLKKLYFHLDIPETKFISYPGAKDCLKNLSKLNCISHNISETSYQKLAQICHNIQSIKIQFDGNFTSKELNGWRDLISVQKNLKHLRILSSKRKNTDLLPLLTLTNLHNTLINFFFMGFNISLSFIAKFTNLQELELSLRHEDYLDFEKLLITFSQLQILNLQSCPRYELLIKFLEINGKNLKEFYAGEMMGDCDNLLNLSIAKFCTNLRKLSIGFKNNELETLKLIFNSCQYLESIKIWYGDTFLSEKDALEASVNYSPKNIHELILYDLGNVQLKLLPKELESFFISWTNRIPQKSISFIIVSFIKPNDEIIEIFEKYIKLGVIKKFAVQDD</sequence>
<dbReference type="OrthoDB" id="550575at2759"/>